<sequence length="227" mass="23287">MSDRTVPNAPANVESYFATLAASSGPALVWYAPGGERIELSGRVLENWVAKSANLLSEELDVEPGASLRLEGGPHWRSVALALGALRAGCRLTPREEGPDLWAGFEHDAAAEAAGTALLLARGALAMSYDGAGGLPGDAVDFVREIRAQGDVFLPFEQLPPGLEVAAAEDDAAAGLTLRRWLDLVGEHAGAAGGRAGGAAFVVGDEVLGAQDLARYAGVMLAGAPSC</sequence>
<dbReference type="InterPro" id="IPR017523">
    <property type="entry name" value="Rv3268"/>
</dbReference>
<protein>
    <submittedName>
        <fullName evidence="1">TIGR03089 family protein</fullName>
    </submittedName>
</protein>
<organism evidence="1 2">
    <name type="scientific">Rothia santali</name>
    <dbReference type="NCBI Taxonomy" id="2949643"/>
    <lineage>
        <taxon>Bacteria</taxon>
        <taxon>Bacillati</taxon>
        <taxon>Actinomycetota</taxon>
        <taxon>Actinomycetes</taxon>
        <taxon>Micrococcales</taxon>
        <taxon>Micrococcaceae</taxon>
        <taxon>Rothia</taxon>
    </lineage>
</organism>
<proteinExistence type="predicted"/>
<evidence type="ECO:0000313" key="2">
    <source>
        <dbReference type="Proteomes" id="UP001139502"/>
    </source>
</evidence>
<reference evidence="1" key="1">
    <citation type="submission" date="2022-06" db="EMBL/GenBank/DDBJ databases">
        <title>Rothia sp. isolated from sandalwood seedling.</title>
        <authorList>
            <person name="Tuikhar N."/>
            <person name="Kirdat K."/>
            <person name="Thorat V."/>
            <person name="Swetha P."/>
            <person name="Padma S."/>
            <person name="Sundararaj R."/>
            <person name="Yadav A."/>
        </authorList>
    </citation>
    <scope>NUCLEOTIDE SEQUENCE</scope>
    <source>
        <strain evidence="1">AR01</strain>
    </source>
</reference>
<name>A0A9X2HCU4_9MICC</name>
<accession>A0A9X2HCU4</accession>
<dbReference type="AlphaFoldDB" id="A0A9X2HCU4"/>
<gene>
    <name evidence="1" type="ORF">NBM05_13575</name>
</gene>
<dbReference type="Proteomes" id="UP001139502">
    <property type="component" value="Unassembled WGS sequence"/>
</dbReference>
<dbReference type="RefSeq" id="WP_254168556.1">
    <property type="nucleotide sequence ID" value="NZ_JANAFB010000046.1"/>
</dbReference>
<dbReference type="EMBL" id="JANAFB010000046">
    <property type="protein sequence ID" value="MCP3427011.1"/>
    <property type="molecule type" value="Genomic_DNA"/>
</dbReference>
<keyword evidence="2" id="KW-1185">Reference proteome</keyword>
<evidence type="ECO:0000313" key="1">
    <source>
        <dbReference type="EMBL" id="MCP3427011.1"/>
    </source>
</evidence>
<dbReference type="NCBIfam" id="TIGR03089">
    <property type="entry name" value="TIGR03089 family protein"/>
    <property type="match status" value="1"/>
</dbReference>
<dbReference type="SUPFAM" id="SSF56801">
    <property type="entry name" value="Acetyl-CoA synthetase-like"/>
    <property type="match status" value="1"/>
</dbReference>
<comment type="caution">
    <text evidence="1">The sequence shown here is derived from an EMBL/GenBank/DDBJ whole genome shotgun (WGS) entry which is preliminary data.</text>
</comment>